<dbReference type="Proteomes" id="UP000054007">
    <property type="component" value="Unassembled WGS sequence"/>
</dbReference>
<feature type="region of interest" description="Disordered" evidence="2">
    <location>
        <begin position="1"/>
        <end position="83"/>
    </location>
</feature>
<keyword evidence="4" id="KW-1185">Reference proteome</keyword>
<evidence type="ECO:0000313" key="3">
    <source>
        <dbReference type="EMBL" id="KIY71324.1"/>
    </source>
</evidence>
<reference evidence="3 4" key="1">
    <citation type="journal article" date="2015" name="Fungal Genet. Biol.">
        <title>Evolution of novel wood decay mechanisms in Agaricales revealed by the genome sequences of Fistulina hepatica and Cylindrobasidium torrendii.</title>
        <authorList>
            <person name="Floudas D."/>
            <person name="Held B.W."/>
            <person name="Riley R."/>
            <person name="Nagy L.G."/>
            <person name="Koehler G."/>
            <person name="Ransdell A.S."/>
            <person name="Younus H."/>
            <person name="Chow J."/>
            <person name="Chiniquy J."/>
            <person name="Lipzen A."/>
            <person name="Tritt A."/>
            <person name="Sun H."/>
            <person name="Haridas S."/>
            <person name="LaButti K."/>
            <person name="Ohm R.A."/>
            <person name="Kues U."/>
            <person name="Blanchette R.A."/>
            <person name="Grigoriev I.V."/>
            <person name="Minto R.E."/>
            <person name="Hibbett D.S."/>
        </authorList>
    </citation>
    <scope>NUCLEOTIDE SEQUENCE [LARGE SCALE GENOMIC DNA]</scope>
    <source>
        <strain evidence="3 4">FP15055 ss-10</strain>
    </source>
</reference>
<evidence type="ECO:0000313" key="4">
    <source>
        <dbReference type="Proteomes" id="UP000054007"/>
    </source>
</evidence>
<proteinExistence type="predicted"/>
<dbReference type="AlphaFoldDB" id="A0A0D7BME4"/>
<evidence type="ECO:0000256" key="1">
    <source>
        <dbReference type="SAM" id="Coils"/>
    </source>
</evidence>
<name>A0A0D7BME4_9AGAR</name>
<feature type="compositionally biased region" description="Low complexity" evidence="2">
    <location>
        <begin position="18"/>
        <end position="32"/>
    </location>
</feature>
<dbReference type="STRING" id="1314674.A0A0D7BME4"/>
<organism evidence="3 4">
    <name type="scientific">Cylindrobasidium torrendii FP15055 ss-10</name>
    <dbReference type="NCBI Taxonomy" id="1314674"/>
    <lineage>
        <taxon>Eukaryota</taxon>
        <taxon>Fungi</taxon>
        <taxon>Dikarya</taxon>
        <taxon>Basidiomycota</taxon>
        <taxon>Agaricomycotina</taxon>
        <taxon>Agaricomycetes</taxon>
        <taxon>Agaricomycetidae</taxon>
        <taxon>Agaricales</taxon>
        <taxon>Marasmiineae</taxon>
        <taxon>Physalacriaceae</taxon>
        <taxon>Cylindrobasidium</taxon>
    </lineage>
</organism>
<accession>A0A0D7BME4</accession>
<feature type="coiled-coil region" evidence="1">
    <location>
        <begin position="269"/>
        <end position="316"/>
    </location>
</feature>
<keyword evidence="1" id="KW-0175">Coiled coil</keyword>
<dbReference type="EMBL" id="KN880456">
    <property type="protein sequence ID" value="KIY71324.1"/>
    <property type="molecule type" value="Genomic_DNA"/>
</dbReference>
<dbReference type="CDD" id="cd22265">
    <property type="entry name" value="UDM1_RNF168"/>
    <property type="match status" value="1"/>
</dbReference>
<gene>
    <name evidence="3" type="ORF">CYLTODRAFT_134811</name>
</gene>
<protein>
    <submittedName>
        <fullName evidence="3">Uncharacterized protein</fullName>
    </submittedName>
</protein>
<sequence>MEPFAGRPMPDDDLFGYTTSTSPTPTSSPSSSCAEDSQHTPYPSPPASNSPLKHSVPLPSRTTPHRMADDEHEDFGATDCDTPSGPWHTFGGVLDSPAVHVSGLFDLPPSPPQTPATPQDVLDEEFFPAPIDQDDLRDGFYCENDGGASLFPASPTAFTQPLSPLSPEWDCNFLGGMDIDEHSQPLCMESPTMSTHDLPMHDDDSMPLDPFSPDFQPSHQCFASAAPMASSDNPLGLDLLVSERPKSPAMDFFTALECAPKKSADVDRLLALRIRSQEAERRARQAEVEHLDAYGRAEAKRERKRMKERSREVEALLRLNLEPAAGTPFVRADSERYSPSIPKRKKGSKVIRSLDQLVARMVMRRRDCEAVAVKGDRGHVGRSPLCQVVSADDVVEEEDEQMDMEEDGLGLDLDVDAFGQDDDPWTMNCAEI</sequence>
<evidence type="ECO:0000256" key="2">
    <source>
        <dbReference type="SAM" id="MobiDB-lite"/>
    </source>
</evidence>